<keyword evidence="3 8" id="KW-0436">Ligase</keyword>
<evidence type="ECO:0000256" key="5">
    <source>
        <dbReference type="ARBA" id="ARBA00022741"/>
    </source>
</evidence>
<dbReference type="Proteomes" id="UP000555828">
    <property type="component" value="Unassembled WGS sequence"/>
</dbReference>
<comment type="domain">
    <text evidence="8">The N-terminal region contains the highly conserved SGGXDS motif, predicted to be a P-loop motif involved in ATP binding.</text>
</comment>
<dbReference type="InterPro" id="IPR014729">
    <property type="entry name" value="Rossmann-like_a/b/a_fold"/>
</dbReference>
<dbReference type="SMART" id="SM00977">
    <property type="entry name" value="TilS_C"/>
    <property type="match status" value="1"/>
</dbReference>
<dbReference type="SUPFAM" id="SSF56037">
    <property type="entry name" value="PheT/TilS domain"/>
    <property type="match status" value="1"/>
</dbReference>
<dbReference type="InterPro" id="IPR012795">
    <property type="entry name" value="tRNA_Ile_lys_synt_N"/>
</dbReference>
<accession>A0A841GRC2</accession>
<evidence type="ECO:0000256" key="1">
    <source>
        <dbReference type="ARBA" id="ARBA00004496"/>
    </source>
</evidence>
<keyword evidence="6 8" id="KW-0067">ATP-binding</keyword>
<evidence type="ECO:0000256" key="4">
    <source>
        <dbReference type="ARBA" id="ARBA00022694"/>
    </source>
</evidence>
<evidence type="ECO:0000256" key="6">
    <source>
        <dbReference type="ARBA" id="ARBA00022840"/>
    </source>
</evidence>
<dbReference type="InterPro" id="IPR011063">
    <property type="entry name" value="TilS/TtcA_N"/>
</dbReference>
<keyword evidence="4 8" id="KW-0819">tRNA processing</keyword>
<evidence type="ECO:0000256" key="2">
    <source>
        <dbReference type="ARBA" id="ARBA00022490"/>
    </source>
</evidence>
<dbReference type="NCBIfam" id="TIGR02432">
    <property type="entry name" value="lysidine_TilS_N"/>
    <property type="match status" value="1"/>
</dbReference>
<dbReference type="InterPro" id="IPR012094">
    <property type="entry name" value="tRNA_Ile_lys_synt"/>
</dbReference>
<keyword evidence="2 8" id="KW-0963">Cytoplasm</keyword>
<dbReference type="Pfam" id="PF11734">
    <property type="entry name" value="TilS_C"/>
    <property type="match status" value="1"/>
</dbReference>
<comment type="subcellular location">
    <subcellularLocation>
        <location evidence="1 8">Cytoplasm</location>
    </subcellularLocation>
</comment>
<evidence type="ECO:0000256" key="3">
    <source>
        <dbReference type="ARBA" id="ARBA00022598"/>
    </source>
</evidence>
<keyword evidence="5 8" id="KW-0547">Nucleotide-binding</keyword>
<dbReference type="GO" id="GO:0006400">
    <property type="term" value="P:tRNA modification"/>
    <property type="evidence" value="ECO:0007669"/>
    <property type="project" value="UniProtKB-UniRule"/>
</dbReference>
<organism evidence="10 11">
    <name type="scientific">Thermosipho japonicus</name>
    <dbReference type="NCBI Taxonomy" id="90323"/>
    <lineage>
        <taxon>Bacteria</taxon>
        <taxon>Thermotogati</taxon>
        <taxon>Thermotogota</taxon>
        <taxon>Thermotogae</taxon>
        <taxon>Thermotogales</taxon>
        <taxon>Fervidobacteriaceae</taxon>
        <taxon>Thermosipho</taxon>
    </lineage>
</organism>
<dbReference type="GO" id="GO:0005737">
    <property type="term" value="C:cytoplasm"/>
    <property type="evidence" value="ECO:0007669"/>
    <property type="project" value="UniProtKB-SubCell"/>
</dbReference>
<dbReference type="CDD" id="cd01992">
    <property type="entry name" value="TilS_N"/>
    <property type="match status" value="1"/>
</dbReference>
<keyword evidence="11" id="KW-1185">Reference proteome</keyword>
<sequence length="427" mass="50253">MLTLLEKFIQKIEEYNLIEENDRILVAVSGGVDSSVLLNLLEKVQDYFKFSIFCATVDHGIRKESKEEVKFVYNMAQSLNVECFIKEFDVPLYAKENKLSIEEAARKLRYKFLNELAEKINANKIATAHNLNDLAETVLFRLARGTGPFGIYGMKPRNGNIIRPLLFFERKEIEQFATENKIPFVIDKTNFDTKYTRNFIRHKIIPIFKEINPLFEQAVLRFVENVWELDSFVEAKLNVETFEFEGRIFFRVPKDEYVLVEFIRRKTMEHFGRAPDKEKLDRLKKNLYKTSFKISFWGNYGVEISYGYGVLGKFMEHMNYEYSMDCQNNVNFGPFVVKFGNNGIIFKKMDITIRNYRFGDKTKGGKKLKEIFVEKKVPSFIRRIIPVFVDEDGYVFYIPNVFLDRDYLAKEENGIAIKVEMKGGFWF</sequence>
<dbReference type="GO" id="GO:0032267">
    <property type="term" value="F:tRNA(Ile)-lysidine synthase activity"/>
    <property type="evidence" value="ECO:0007669"/>
    <property type="project" value="UniProtKB-EC"/>
</dbReference>
<comment type="similarity">
    <text evidence="8">Belongs to the tRNA(Ile)-lysidine synthase family.</text>
</comment>
<name>A0A841GRC2_9BACT</name>
<dbReference type="AlphaFoldDB" id="A0A841GRC2"/>
<dbReference type="EMBL" id="JACHEX010000002">
    <property type="protein sequence ID" value="MBB6062443.1"/>
    <property type="molecule type" value="Genomic_DNA"/>
</dbReference>
<dbReference type="InterPro" id="IPR012796">
    <property type="entry name" value="Lysidine-tRNA-synth_C"/>
</dbReference>
<dbReference type="HAMAP" id="MF_01161">
    <property type="entry name" value="tRNA_Ile_lys_synt"/>
    <property type="match status" value="1"/>
</dbReference>
<protein>
    <recommendedName>
        <fullName evidence="8">tRNA(Ile)-lysidine synthase</fullName>
        <ecNumber evidence="8">6.3.4.19</ecNumber>
    </recommendedName>
    <alternativeName>
        <fullName evidence="8">tRNA(Ile)-2-lysyl-cytidine synthase</fullName>
    </alternativeName>
    <alternativeName>
        <fullName evidence="8">tRNA(Ile)-lysidine synthetase</fullName>
    </alternativeName>
</protein>
<dbReference type="Gene3D" id="3.40.50.620">
    <property type="entry name" value="HUPs"/>
    <property type="match status" value="1"/>
</dbReference>
<evidence type="ECO:0000259" key="9">
    <source>
        <dbReference type="SMART" id="SM00977"/>
    </source>
</evidence>
<dbReference type="GO" id="GO:0005524">
    <property type="term" value="F:ATP binding"/>
    <property type="evidence" value="ECO:0007669"/>
    <property type="project" value="UniProtKB-UniRule"/>
</dbReference>
<feature type="domain" description="Lysidine-tRNA(Ile) synthetase C-terminal" evidence="9">
    <location>
        <begin position="351"/>
        <end position="419"/>
    </location>
</feature>
<feature type="binding site" evidence="8">
    <location>
        <begin position="29"/>
        <end position="34"/>
    </location>
    <ligand>
        <name>ATP</name>
        <dbReference type="ChEBI" id="CHEBI:30616"/>
    </ligand>
</feature>
<dbReference type="NCBIfam" id="TIGR02433">
    <property type="entry name" value="lysidine_TilS_C"/>
    <property type="match status" value="1"/>
</dbReference>
<evidence type="ECO:0000256" key="7">
    <source>
        <dbReference type="ARBA" id="ARBA00048539"/>
    </source>
</evidence>
<dbReference type="RefSeq" id="WP_184619122.1">
    <property type="nucleotide sequence ID" value="NZ_JACHEX010000002.1"/>
</dbReference>
<comment type="caution">
    <text evidence="10">The sequence shown here is derived from an EMBL/GenBank/DDBJ whole genome shotgun (WGS) entry which is preliminary data.</text>
</comment>
<dbReference type="PANTHER" id="PTHR43033">
    <property type="entry name" value="TRNA(ILE)-LYSIDINE SYNTHASE-RELATED"/>
    <property type="match status" value="1"/>
</dbReference>
<dbReference type="SUPFAM" id="SSF52402">
    <property type="entry name" value="Adenine nucleotide alpha hydrolases-like"/>
    <property type="match status" value="1"/>
</dbReference>
<dbReference type="EC" id="6.3.4.19" evidence="8"/>
<evidence type="ECO:0000313" key="11">
    <source>
        <dbReference type="Proteomes" id="UP000555828"/>
    </source>
</evidence>
<dbReference type="PANTHER" id="PTHR43033:SF1">
    <property type="entry name" value="TRNA(ILE)-LYSIDINE SYNTHASE-RELATED"/>
    <property type="match status" value="1"/>
</dbReference>
<gene>
    <name evidence="8" type="primary">tilS</name>
    <name evidence="10" type="ORF">HNP65_000881</name>
</gene>
<evidence type="ECO:0000256" key="8">
    <source>
        <dbReference type="HAMAP-Rule" id="MF_01161"/>
    </source>
</evidence>
<comment type="catalytic activity">
    <reaction evidence="7 8">
        <text>cytidine(34) in tRNA(Ile2) + L-lysine + ATP = lysidine(34) in tRNA(Ile2) + AMP + diphosphate + H(+)</text>
        <dbReference type="Rhea" id="RHEA:43744"/>
        <dbReference type="Rhea" id="RHEA-COMP:10625"/>
        <dbReference type="Rhea" id="RHEA-COMP:10670"/>
        <dbReference type="ChEBI" id="CHEBI:15378"/>
        <dbReference type="ChEBI" id="CHEBI:30616"/>
        <dbReference type="ChEBI" id="CHEBI:32551"/>
        <dbReference type="ChEBI" id="CHEBI:33019"/>
        <dbReference type="ChEBI" id="CHEBI:82748"/>
        <dbReference type="ChEBI" id="CHEBI:83665"/>
        <dbReference type="ChEBI" id="CHEBI:456215"/>
        <dbReference type="EC" id="6.3.4.19"/>
    </reaction>
</comment>
<comment type="function">
    <text evidence="8">Ligates lysine onto the cytidine present at position 34 of the AUA codon-specific tRNA(Ile) that contains the anticodon CAU, in an ATP-dependent manner. Cytidine is converted to lysidine, thus changing the amino acid specificity of the tRNA from methionine to isoleucine.</text>
</comment>
<evidence type="ECO:0000313" key="10">
    <source>
        <dbReference type="EMBL" id="MBB6062443.1"/>
    </source>
</evidence>
<dbReference type="Pfam" id="PF01171">
    <property type="entry name" value="ATP_bind_3"/>
    <property type="match status" value="1"/>
</dbReference>
<reference evidence="10 11" key="1">
    <citation type="submission" date="2020-08" db="EMBL/GenBank/DDBJ databases">
        <title>Genomic Encyclopedia of Type Strains, Phase IV (KMG-IV): sequencing the most valuable type-strain genomes for metagenomic binning, comparative biology and taxonomic classification.</title>
        <authorList>
            <person name="Goeker M."/>
        </authorList>
    </citation>
    <scope>NUCLEOTIDE SEQUENCE [LARGE SCALE GENOMIC DNA]</scope>
    <source>
        <strain evidence="10 11">DSM 13481</strain>
    </source>
</reference>
<proteinExistence type="inferred from homology"/>